<keyword evidence="9" id="KW-0378">Hydrolase</keyword>
<accession>A0A0P1GG28</accession>
<dbReference type="PANTHER" id="PTHR21485:SF3">
    <property type="entry name" value="N-ACYLNEURAMINATE CYTIDYLYLTRANSFERASE"/>
    <property type="match status" value="1"/>
</dbReference>
<dbReference type="InterPro" id="IPR029044">
    <property type="entry name" value="Nucleotide-diphossugar_trans"/>
</dbReference>
<dbReference type="RefSeq" id="WP_058291109.1">
    <property type="nucleotide sequence ID" value="NZ_CYSD01000040.1"/>
</dbReference>
<evidence type="ECO:0000256" key="6">
    <source>
        <dbReference type="ARBA" id="ARBA00011881"/>
    </source>
</evidence>
<comment type="pathway">
    <text evidence="3">Amino-sugar metabolism; N-acetylneuraminate metabolism.</text>
</comment>
<evidence type="ECO:0000256" key="4">
    <source>
        <dbReference type="ARBA" id="ARBA00005893"/>
    </source>
</evidence>
<dbReference type="SFLD" id="SFLDG01138">
    <property type="entry name" value="C1.6.2:_Deoxy-d-mannose-octulo"/>
    <property type="match status" value="1"/>
</dbReference>
<keyword evidence="12" id="KW-1185">Reference proteome</keyword>
<gene>
    <name evidence="11" type="primary">neuA</name>
    <name evidence="11" type="ORF">TRM7557_03093</name>
</gene>
<keyword evidence="8" id="KW-0479">Metal-binding</keyword>
<dbReference type="InterPro" id="IPR003329">
    <property type="entry name" value="Cytidylyl_trans"/>
</dbReference>
<keyword evidence="10" id="KW-0460">Magnesium</keyword>
<keyword evidence="11" id="KW-0808">Transferase</keyword>
<dbReference type="Gene3D" id="3.40.50.1000">
    <property type="entry name" value="HAD superfamily/HAD-like"/>
    <property type="match status" value="1"/>
</dbReference>
<evidence type="ECO:0000256" key="3">
    <source>
        <dbReference type="ARBA" id="ARBA00005141"/>
    </source>
</evidence>
<dbReference type="CDD" id="cd02513">
    <property type="entry name" value="CMP-NeuAc_Synthase"/>
    <property type="match status" value="1"/>
</dbReference>
<evidence type="ECO:0000313" key="11">
    <source>
        <dbReference type="EMBL" id="CUH80826.1"/>
    </source>
</evidence>
<dbReference type="EMBL" id="CYSD01000040">
    <property type="protein sequence ID" value="CUH80826.1"/>
    <property type="molecule type" value="Genomic_DNA"/>
</dbReference>
<dbReference type="SFLD" id="SFLDG01136">
    <property type="entry name" value="C1.6:_Phosphoserine_Phosphatas"/>
    <property type="match status" value="1"/>
</dbReference>
<evidence type="ECO:0000256" key="8">
    <source>
        <dbReference type="ARBA" id="ARBA00022723"/>
    </source>
</evidence>
<dbReference type="InterPro" id="IPR036412">
    <property type="entry name" value="HAD-like_sf"/>
</dbReference>
<evidence type="ECO:0000256" key="2">
    <source>
        <dbReference type="ARBA" id="ARBA00001946"/>
    </source>
</evidence>
<dbReference type="SUPFAM" id="SSF53448">
    <property type="entry name" value="Nucleotide-diphospho-sugar transferases"/>
    <property type="match status" value="1"/>
</dbReference>
<protein>
    <recommendedName>
        <fullName evidence="7">N-acylneuraminate cytidylyltransferase</fullName>
        <ecNumber evidence="7">2.7.7.43</ecNumber>
    </recommendedName>
</protein>
<comment type="cofactor">
    <cofactor evidence="2">
        <name>Mg(2+)</name>
        <dbReference type="ChEBI" id="CHEBI:18420"/>
    </cofactor>
</comment>
<keyword evidence="11" id="KW-0548">Nucleotidyltransferase</keyword>
<sequence length="405" mass="43196">MPQDIPSASATTACIILARGGSKGVPGKNLRPVGGVSLIGRAVRAGRAAEQVAAVYVSTDDAEIAVEAALHGARIIDRPAELSGDTATSESGWLHAVPLIREDLPALDKLVFLQCTSPFTTGADIDGCLAEMIAKSTDCALSVTEDHSFLWGFDAEGRGVGINHNEREQRKRRQDLPSQFCESGAIYSVRLEPFLRTGQRFCGSVALYPVNHPPVEIDTLDDFALCSQLAQAGGACEISADRLARVKAIVMDFDGVHTDNLVITDQNGIESVRTSRGDGMGLSHLRSSGRFAMMILSKERNPVVLKRAEKLQLEVHHAVDDKVAALESWLGDRGLGWDDLLYVGNDVNDRGAIEHAGLSACPSDSHPEILGISDWILPLPGGHGALRAMADAILSALAPAAEQDR</sequence>
<evidence type="ECO:0000313" key="12">
    <source>
        <dbReference type="Proteomes" id="UP000052022"/>
    </source>
</evidence>
<comment type="subunit">
    <text evidence="6">Homotetramer.</text>
</comment>
<dbReference type="InterPro" id="IPR010023">
    <property type="entry name" value="KdsC_fam"/>
</dbReference>
<dbReference type="GO" id="GO:0008781">
    <property type="term" value="F:N-acylneuraminate cytidylyltransferase activity"/>
    <property type="evidence" value="ECO:0007669"/>
    <property type="project" value="UniProtKB-EC"/>
</dbReference>
<evidence type="ECO:0000256" key="1">
    <source>
        <dbReference type="ARBA" id="ARBA00001862"/>
    </source>
</evidence>
<dbReference type="InterPro" id="IPR023214">
    <property type="entry name" value="HAD_sf"/>
</dbReference>
<dbReference type="STRING" id="928856.SAMN04488049_11642"/>
<proteinExistence type="inferred from homology"/>
<dbReference type="SFLD" id="SFLDS00003">
    <property type="entry name" value="Haloacid_Dehalogenase"/>
    <property type="match status" value="1"/>
</dbReference>
<dbReference type="EC" id="2.7.7.43" evidence="7"/>
<dbReference type="GO" id="GO:0006054">
    <property type="term" value="P:N-acetylneuraminate metabolic process"/>
    <property type="evidence" value="ECO:0007669"/>
    <property type="project" value="UniProtKB-UniPathway"/>
</dbReference>
<dbReference type="InterPro" id="IPR050793">
    <property type="entry name" value="CMP-NeuNAc_synthase"/>
</dbReference>
<evidence type="ECO:0000256" key="9">
    <source>
        <dbReference type="ARBA" id="ARBA00022801"/>
    </source>
</evidence>
<dbReference type="AlphaFoldDB" id="A0A0P1GG28"/>
<dbReference type="SUPFAM" id="SSF56784">
    <property type="entry name" value="HAD-like"/>
    <property type="match status" value="1"/>
</dbReference>
<comment type="similarity">
    <text evidence="5">Belongs to the CMP-NeuNAc synthase family.</text>
</comment>
<comment type="similarity">
    <text evidence="4">Belongs to the KdsC family.</text>
</comment>
<dbReference type="Gene3D" id="3.90.550.10">
    <property type="entry name" value="Spore Coat Polysaccharide Biosynthesis Protein SpsA, Chain A"/>
    <property type="match status" value="1"/>
</dbReference>
<comment type="catalytic activity">
    <reaction evidence="1">
        <text>an N-acylneuraminate + CTP = a CMP-N-acyl-beta-neuraminate + diphosphate</text>
        <dbReference type="Rhea" id="RHEA:11344"/>
        <dbReference type="ChEBI" id="CHEBI:33019"/>
        <dbReference type="ChEBI" id="CHEBI:37563"/>
        <dbReference type="ChEBI" id="CHEBI:60073"/>
        <dbReference type="ChEBI" id="CHEBI:68671"/>
        <dbReference type="EC" id="2.7.7.43"/>
    </reaction>
</comment>
<dbReference type="GO" id="GO:0046872">
    <property type="term" value="F:metal ion binding"/>
    <property type="evidence" value="ECO:0007669"/>
    <property type="project" value="UniProtKB-KW"/>
</dbReference>
<evidence type="ECO:0000256" key="10">
    <source>
        <dbReference type="ARBA" id="ARBA00022842"/>
    </source>
</evidence>
<dbReference type="OrthoDB" id="9805604at2"/>
<dbReference type="UniPathway" id="UPA00628"/>
<dbReference type="GO" id="GO:0016788">
    <property type="term" value="F:hydrolase activity, acting on ester bonds"/>
    <property type="evidence" value="ECO:0007669"/>
    <property type="project" value="InterPro"/>
</dbReference>
<dbReference type="Pfam" id="PF02348">
    <property type="entry name" value="CTP_transf_3"/>
    <property type="match status" value="1"/>
</dbReference>
<dbReference type="PANTHER" id="PTHR21485">
    <property type="entry name" value="HAD SUPERFAMILY MEMBERS CMAS AND KDSC"/>
    <property type="match status" value="1"/>
</dbReference>
<evidence type="ECO:0000256" key="5">
    <source>
        <dbReference type="ARBA" id="ARBA00010726"/>
    </source>
</evidence>
<reference evidence="11 12" key="1">
    <citation type="submission" date="2015-09" db="EMBL/GenBank/DDBJ databases">
        <authorList>
            <consortium name="Swine Surveillance"/>
        </authorList>
    </citation>
    <scope>NUCLEOTIDE SEQUENCE [LARGE SCALE GENOMIC DNA]</scope>
    <source>
        <strain evidence="11 12">CECT 7557</strain>
    </source>
</reference>
<name>A0A0P1GG28_9RHOB</name>
<evidence type="ECO:0000256" key="7">
    <source>
        <dbReference type="ARBA" id="ARBA00012491"/>
    </source>
</evidence>
<dbReference type="Proteomes" id="UP000052022">
    <property type="component" value="Unassembled WGS sequence"/>
</dbReference>
<organism evidence="11 12">
    <name type="scientific">Tritonibacter multivorans</name>
    <dbReference type="NCBI Taxonomy" id="928856"/>
    <lineage>
        <taxon>Bacteria</taxon>
        <taxon>Pseudomonadati</taxon>
        <taxon>Pseudomonadota</taxon>
        <taxon>Alphaproteobacteria</taxon>
        <taxon>Rhodobacterales</taxon>
        <taxon>Paracoccaceae</taxon>
        <taxon>Tritonibacter</taxon>
    </lineage>
</organism>